<dbReference type="Gene3D" id="1.10.238.10">
    <property type="entry name" value="EF-hand"/>
    <property type="match status" value="1"/>
</dbReference>
<evidence type="ECO:0000259" key="2">
    <source>
        <dbReference type="PROSITE" id="PS50222"/>
    </source>
</evidence>
<feature type="domain" description="EF-hand" evidence="2">
    <location>
        <begin position="1"/>
        <end position="35"/>
    </location>
</feature>
<name>A0A7W7RTL4_9ACTN</name>
<evidence type="ECO:0000256" key="1">
    <source>
        <dbReference type="ARBA" id="ARBA00022737"/>
    </source>
</evidence>
<comment type="caution">
    <text evidence="3">The sequence shown here is derived from an EMBL/GenBank/DDBJ whole genome shotgun (WGS) entry which is preliminary data.</text>
</comment>
<sequence length="66" mass="7024">MADDYATTFRIIDVDGDGLISATEMTRLMEVLGQPITPEAAEAAIVKIDMDGDGLISLEEFGGYLG</sequence>
<reference evidence="3 4" key="1">
    <citation type="submission" date="2020-08" db="EMBL/GenBank/DDBJ databases">
        <title>Sequencing the genomes of 1000 actinobacteria strains.</title>
        <authorList>
            <person name="Klenk H.-P."/>
        </authorList>
    </citation>
    <scope>NUCLEOTIDE SEQUENCE [LARGE SCALE GENOMIC DNA]</scope>
    <source>
        <strain evidence="3 4">DSM 43023</strain>
    </source>
</reference>
<dbReference type="GO" id="GO:0005509">
    <property type="term" value="F:calcium ion binding"/>
    <property type="evidence" value="ECO:0007669"/>
    <property type="project" value="InterPro"/>
</dbReference>
<dbReference type="InterPro" id="IPR011992">
    <property type="entry name" value="EF-hand-dom_pair"/>
</dbReference>
<evidence type="ECO:0000313" key="3">
    <source>
        <dbReference type="EMBL" id="MBB4937930.1"/>
    </source>
</evidence>
<keyword evidence="4" id="KW-1185">Reference proteome</keyword>
<dbReference type="AlphaFoldDB" id="A0A7W7RTL4"/>
<protein>
    <submittedName>
        <fullName evidence="3">Ca2+-binding EF-hand superfamily protein</fullName>
    </submittedName>
</protein>
<dbReference type="InterPro" id="IPR018247">
    <property type="entry name" value="EF_Hand_1_Ca_BS"/>
</dbReference>
<dbReference type="PROSITE" id="PS50222">
    <property type="entry name" value="EF_HAND_2"/>
    <property type="match status" value="2"/>
</dbReference>
<accession>A0A7W7RTL4</accession>
<proteinExistence type="predicted"/>
<keyword evidence="1" id="KW-0677">Repeat</keyword>
<dbReference type="SUPFAM" id="SSF47473">
    <property type="entry name" value="EF-hand"/>
    <property type="match status" value="1"/>
</dbReference>
<evidence type="ECO:0000313" key="4">
    <source>
        <dbReference type="Proteomes" id="UP000534286"/>
    </source>
</evidence>
<feature type="domain" description="EF-hand" evidence="2">
    <location>
        <begin position="36"/>
        <end position="66"/>
    </location>
</feature>
<dbReference type="InterPro" id="IPR002048">
    <property type="entry name" value="EF_hand_dom"/>
</dbReference>
<dbReference type="Pfam" id="PF13499">
    <property type="entry name" value="EF-hand_7"/>
    <property type="match status" value="1"/>
</dbReference>
<dbReference type="Proteomes" id="UP000534286">
    <property type="component" value="Unassembled WGS sequence"/>
</dbReference>
<organism evidence="3 4">
    <name type="scientific">Streptosporangium album</name>
    <dbReference type="NCBI Taxonomy" id="47479"/>
    <lineage>
        <taxon>Bacteria</taxon>
        <taxon>Bacillati</taxon>
        <taxon>Actinomycetota</taxon>
        <taxon>Actinomycetes</taxon>
        <taxon>Streptosporangiales</taxon>
        <taxon>Streptosporangiaceae</taxon>
        <taxon>Streptosporangium</taxon>
    </lineage>
</organism>
<dbReference type="FunFam" id="1.10.238.10:FF:000003">
    <property type="entry name" value="Calmodulin A"/>
    <property type="match status" value="1"/>
</dbReference>
<gene>
    <name evidence="3" type="ORF">FHR32_002235</name>
</gene>
<dbReference type="EMBL" id="JACHJU010000001">
    <property type="protein sequence ID" value="MBB4937930.1"/>
    <property type="molecule type" value="Genomic_DNA"/>
</dbReference>
<dbReference type="RefSeq" id="WP_184754213.1">
    <property type="nucleotide sequence ID" value="NZ_BAABEK010000014.1"/>
</dbReference>
<dbReference type="CDD" id="cd00051">
    <property type="entry name" value="EFh"/>
    <property type="match status" value="1"/>
</dbReference>
<dbReference type="PROSITE" id="PS00018">
    <property type="entry name" value="EF_HAND_1"/>
    <property type="match status" value="2"/>
</dbReference>